<protein>
    <recommendedName>
        <fullName evidence="1">DUF402 domain-containing protein</fullName>
    </recommendedName>
</protein>
<name>A0A4R2J4G7_9PSEU</name>
<feature type="domain" description="DUF402" evidence="1">
    <location>
        <begin position="55"/>
        <end position="186"/>
    </location>
</feature>
<organism evidence="2 3">
    <name type="scientific">Actinocrispum wychmicini</name>
    <dbReference type="NCBI Taxonomy" id="1213861"/>
    <lineage>
        <taxon>Bacteria</taxon>
        <taxon>Bacillati</taxon>
        <taxon>Actinomycetota</taxon>
        <taxon>Actinomycetes</taxon>
        <taxon>Pseudonocardiales</taxon>
        <taxon>Pseudonocardiaceae</taxon>
        <taxon>Actinocrispum</taxon>
    </lineage>
</organism>
<dbReference type="Gene3D" id="2.40.380.10">
    <property type="entry name" value="FomD-like"/>
    <property type="match status" value="1"/>
</dbReference>
<dbReference type="Proteomes" id="UP000295680">
    <property type="component" value="Unassembled WGS sequence"/>
</dbReference>
<gene>
    <name evidence="2" type="ORF">EV192_111251</name>
</gene>
<comment type="caution">
    <text evidence="2">The sequence shown here is derived from an EMBL/GenBank/DDBJ whole genome shotgun (WGS) entry which is preliminary data.</text>
</comment>
<dbReference type="SUPFAM" id="SSF159234">
    <property type="entry name" value="FomD-like"/>
    <property type="match status" value="1"/>
</dbReference>
<reference evidence="2 3" key="1">
    <citation type="submission" date="2019-03" db="EMBL/GenBank/DDBJ databases">
        <title>Genomic Encyclopedia of Type Strains, Phase IV (KMG-IV): sequencing the most valuable type-strain genomes for metagenomic binning, comparative biology and taxonomic classification.</title>
        <authorList>
            <person name="Goeker M."/>
        </authorList>
    </citation>
    <scope>NUCLEOTIDE SEQUENCE [LARGE SCALE GENOMIC DNA]</scope>
    <source>
        <strain evidence="2 3">DSM 45934</strain>
    </source>
</reference>
<dbReference type="AlphaFoldDB" id="A0A4R2J4G7"/>
<dbReference type="EMBL" id="SLWS01000011">
    <property type="protein sequence ID" value="TCO53054.1"/>
    <property type="molecule type" value="Genomic_DNA"/>
</dbReference>
<proteinExistence type="predicted"/>
<dbReference type="InterPro" id="IPR035930">
    <property type="entry name" value="FomD-like_sf"/>
</dbReference>
<dbReference type="Pfam" id="PF04167">
    <property type="entry name" value="DUF402"/>
    <property type="match status" value="1"/>
</dbReference>
<keyword evidence="3" id="KW-1185">Reference proteome</keyword>
<evidence type="ECO:0000313" key="3">
    <source>
        <dbReference type="Proteomes" id="UP000295680"/>
    </source>
</evidence>
<dbReference type="PIRSF" id="PIRSF012622">
    <property type="entry name" value="UCP012622"/>
    <property type="match status" value="1"/>
</dbReference>
<evidence type="ECO:0000259" key="1">
    <source>
        <dbReference type="Pfam" id="PF04167"/>
    </source>
</evidence>
<sequence>MLIVAGRHHGLVTSDFAAPLAATGASLDAVHIHPPKVELFDVAAMVNTDPKGIRRAVDEYRVEDFGLYMARPMHGHPQLAYIESWLLPDLGLRVSRWRPRPGRKREDYYIDLVDIDRDFGSRTGTSVWRMVDAYLDILVFTRDRLEVLDTNELLAALECGLIAAGTAQRAFERTYRTVEGITRHGYDVDAWLRESGVQLVWRQR</sequence>
<evidence type="ECO:0000313" key="2">
    <source>
        <dbReference type="EMBL" id="TCO53054.1"/>
    </source>
</evidence>
<dbReference type="InterPro" id="IPR007295">
    <property type="entry name" value="DUF402"/>
</dbReference>
<dbReference type="InterPro" id="IPR014465">
    <property type="entry name" value="UCP012622"/>
</dbReference>
<accession>A0A4R2J4G7</accession>